<organism evidence="9 10">
    <name type="scientific">Hymenochirus boettgeri</name>
    <name type="common">Congo dwarf clawed frog</name>
    <dbReference type="NCBI Taxonomy" id="247094"/>
    <lineage>
        <taxon>Eukaryota</taxon>
        <taxon>Metazoa</taxon>
        <taxon>Chordata</taxon>
        <taxon>Craniata</taxon>
        <taxon>Vertebrata</taxon>
        <taxon>Euteleostomi</taxon>
        <taxon>Amphibia</taxon>
        <taxon>Batrachia</taxon>
        <taxon>Anura</taxon>
        <taxon>Pipoidea</taxon>
        <taxon>Pipidae</taxon>
        <taxon>Pipinae</taxon>
        <taxon>Hymenochirus</taxon>
    </lineage>
</organism>
<keyword evidence="4" id="KW-0653">Protein transport</keyword>
<keyword evidence="2 7" id="KW-0812">Transmembrane</keyword>
<proteinExistence type="predicted"/>
<dbReference type="Proteomes" id="UP000812440">
    <property type="component" value="Chromosome 8_10"/>
</dbReference>
<feature type="signal peptide" evidence="8">
    <location>
        <begin position="1"/>
        <end position="17"/>
    </location>
</feature>
<dbReference type="Pfam" id="PF09451">
    <property type="entry name" value="ATG27"/>
    <property type="match status" value="1"/>
</dbReference>
<name>A0A8T2JUF7_9PIPI</name>
<dbReference type="AlphaFoldDB" id="A0A8T2JUF7"/>
<reference evidence="9" key="1">
    <citation type="thesis" date="2020" institute="ProQuest LLC" country="789 East Eisenhower Parkway, Ann Arbor, MI, USA">
        <title>Comparative Genomics and Chromosome Evolution.</title>
        <authorList>
            <person name="Mudd A.B."/>
        </authorList>
    </citation>
    <scope>NUCLEOTIDE SEQUENCE</scope>
    <source>
        <strain evidence="9">Female2</strain>
        <tissue evidence="9">Blood</tissue>
    </source>
</reference>
<dbReference type="EMBL" id="JAACNH010000003">
    <property type="protein sequence ID" value="KAG8447972.1"/>
    <property type="molecule type" value="Genomic_DNA"/>
</dbReference>
<dbReference type="PANTHER" id="PTHR15071:SF34">
    <property type="entry name" value="MRH DOMAIN-CONTAINING PROTEIN"/>
    <property type="match status" value="1"/>
</dbReference>
<comment type="caution">
    <text evidence="9">The sequence shown here is derived from an EMBL/GenBank/DDBJ whole genome shotgun (WGS) entry which is preliminary data.</text>
</comment>
<evidence type="ECO:0000256" key="1">
    <source>
        <dbReference type="ARBA" id="ARBA00004472"/>
    </source>
</evidence>
<evidence type="ECO:0000256" key="4">
    <source>
        <dbReference type="ARBA" id="ARBA00022927"/>
    </source>
</evidence>
<keyword evidence="4" id="KW-0813">Transport</keyword>
<evidence type="ECO:0000256" key="5">
    <source>
        <dbReference type="ARBA" id="ARBA00022989"/>
    </source>
</evidence>
<dbReference type="GO" id="GO:0005802">
    <property type="term" value="C:trans-Golgi network"/>
    <property type="evidence" value="ECO:0007669"/>
    <property type="project" value="TreeGrafter"/>
</dbReference>
<evidence type="ECO:0000256" key="8">
    <source>
        <dbReference type="SAM" id="SignalP"/>
    </source>
</evidence>
<protein>
    <submittedName>
        <fullName evidence="9">Uncharacterized protein</fullName>
    </submittedName>
</protein>
<keyword evidence="5 7" id="KW-1133">Transmembrane helix</keyword>
<keyword evidence="10" id="KW-1185">Reference proteome</keyword>
<comment type="subcellular location">
    <subcellularLocation>
        <location evidence="1">Preautophagosomal structure membrane</location>
        <topology evidence="1">Single-pass type I membrane protein</topology>
    </subcellularLocation>
</comment>
<evidence type="ECO:0000256" key="2">
    <source>
        <dbReference type="ARBA" id="ARBA00022692"/>
    </source>
</evidence>
<dbReference type="OrthoDB" id="29460at2759"/>
<keyword evidence="6 7" id="KW-0472">Membrane</keyword>
<evidence type="ECO:0000256" key="6">
    <source>
        <dbReference type="ARBA" id="ARBA00023136"/>
    </source>
</evidence>
<sequence length="246" mass="27481">MDALYVSLLFFLGLVSGDPSGCIIVNNCKCLMKDGTGVINLAALGDSEGFLVRNMMVQRDTETEESITFSPCHPFSEPDALVNCSHVAVCVVTRNLLSPWHAPLYTGYGQHEGNEFIYSNESKILSVTYQAVPGSHFRTIVHFNCSLTSSITFPSHTDSPDTLEMFVHSPCVCPGKCQAQDVGPGTIILIMFAMSFILYLIFGTCSLRSIETSEGIQITPEPHIWCWTCFQWRRPREPRKTFFTRF</sequence>
<gene>
    <name evidence="9" type="ORF">GDO86_015178</name>
</gene>
<dbReference type="PANTHER" id="PTHR15071">
    <property type="entry name" value="MANNOSE-6-PHOSPHATE RECEPTOR FAMILY MEMBER"/>
    <property type="match status" value="1"/>
</dbReference>
<dbReference type="InterPro" id="IPR018939">
    <property type="entry name" value="Autophagy-rel_prot_27"/>
</dbReference>
<dbReference type="InterPro" id="IPR009011">
    <property type="entry name" value="Man6P_isomerase_rcpt-bd_dom_sf"/>
</dbReference>
<accession>A0A8T2JUF7</accession>
<evidence type="ECO:0000313" key="10">
    <source>
        <dbReference type="Proteomes" id="UP000812440"/>
    </source>
</evidence>
<evidence type="ECO:0000256" key="7">
    <source>
        <dbReference type="SAM" id="Phobius"/>
    </source>
</evidence>
<feature type="transmembrane region" description="Helical" evidence="7">
    <location>
        <begin position="182"/>
        <end position="202"/>
    </location>
</feature>
<dbReference type="GO" id="GO:0015031">
    <property type="term" value="P:protein transport"/>
    <property type="evidence" value="ECO:0007669"/>
    <property type="project" value="UniProtKB-KW"/>
</dbReference>
<dbReference type="Gene3D" id="2.70.130.10">
    <property type="entry name" value="Mannose-6-phosphate receptor binding domain"/>
    <property type="match status" value="1"/>
</dbReference>
<feature type="chain" id="PRO_5035850450" evidence="8">
    <location>
        <begin position="18"/>
        <end position="246"/>
    </location>
</feature>
<evidence type="ECO:0000313" key="9">
    <source>
        <dbReference type="EMBL" id="KAG8447972.1"/>
    </source>
</evidence>
<dbReference type="GO" id="GO:0034045">
    <property type="term" value="C:phagophore assembly site membrane"/>
    <property type="evidence" value="ECO:0007669"/>
    <property type="project" value="UniProtKB-SubCell"/>
</dbReference>
<evidence type="ECO:0000256" key="3">
    <source>
        <dbReference type="ARBA" id="ARBA00022729"/>
    </source>
</evidence>
<keyword evidence="3 8" id="KW-0732">Signal</keyword>